<dbReference type="InParanoid" id="L9L5J3"/>
<keyword evidence="3" id="KW-1185">Reference proteome</keyword>
<organism evidence="2 3">
    <name type="scientific">Tupaia chinensis</name>
    <name type="common">Chinese tree shrew</name>
    <name type="synonym">Tupaia belangeri chinensis</name>
    <dbReference type="NCBI Taxonomy" id="246437"/>
    <lineage>
        <taxon>Eukaryota</taxon>
        <taxon>Metazoa</taxon>
        <taxon>Chordata</taxon>
        <taxon>Craniata</taxon>
        <taxon>Vertebrata</taxon>
        <taxon>Euteleostomi</taxon>
        <taxon>Mammalia</taxon>
        <taxon>Eutheria</taxon>
        <taxon>Euarchontoglires</taxon>
        <taxon>Scandentia</taxon>
        <taxon>Tupaiidae</taxon>
        <taxon>Tupaia</taxon>
    </lineage>
</organism>
<accession>L9L5J3</accession>
<sequence length="313" mass="33592">MRTPVEDVRVRTCGGRECAHLWRTCVCTPVEDVSVCTPVEDGPKNATELLWLGSGDIQTRALTAEGTGKPLTPRCLDIPWAWPAVSTGPFQANPRAGRPSHTSVPARRTRAGGEAPLLSTAACFPALRGADYWGRGAGACRAGLTARDLKAWQSADGEVASGLLVPKDFMPEGRQFFPLTWSRDLTLPCLMVSETHRLEAKEAGVPGGRGRHRQMSPAGASPCPSIHNGSVPSLLRVCPAHSAVRDTVYQYHQDSSASMGTSAPTGKNPSNEQSRLCRLETLLFSDGPDQPFDRGKPRRGPTTLPAIDLLHLS</sequence>
<reference evidence="3" key="2">
    <citation type="journal article" date="2013" name="Nat. Commun.">
        <title>Genome of the Chinese tree shrew.</title>
        <authorList>
            <person name="Fan Y."/>
            <person name="Huang Z.Y."/>
            <person name="Cao C.C."/>
            <person name="Chen C.S."/>
            <person name="Chen Y.X."/>
            <person name="Fan D.D."/>
            <person name="He J."/>
            <person name="Hou H.L."/>
            <person name="Hu L."/>
            <person name="Hu X.T."/>
            <person name="Jiang X.T."/>
            <person name="Lai R."/>
            <person name="Lang Y.S."/>
            <person name="Liang B."/>
            <person name="Liao S.G."/>
            <person name="Mu D."/>
            <person name="Ma Y.Y."/>
            <person name="Niu Y.Y."/>
            <person name="Sun X.Q."/>
            <person name="Xia J.Q."/>
            <person name="Xiao J."/>
            <person name="Xiong Z.Q."/>
            <person name="Xu L."/>
            <person name="Yang L."/>
            <person name="Zhang Y."/>
            <person name="Zhao W."/>
            <person name="Zhao X.D."/>
            <person name="Zheng Y.T."/>
            <person name="Zhou J.M."/>
            <person name="Zhu Y.B."/>
            <person name="Zhang G.J."/>
            <person name="Wang J."/>
            <person name="Yao Y.G."/>
        </authorList>
    </citation>
    <scope>NUCLEOTIDE SEQUENCE [LARGE SCALE GENOMIC DNA]</scope>
</reference>
<protein>
    <submittedName>
        <fullName evidence="2">Uncharacterized protein</fullName>
    </submittedName>
</protein>
<feature type="region of interest" description="Disordered" evidence="1">
    <location>
        <begin position="203"/>
        <end position="223"/>
    </location>
</feature>
<feature type="region of interest" description="Disordered" evidence="1">
    <location>
        <begin position="253"/>
        <end position="273"/>
    </location>
</feature>
<gene>
    <name evidence="2" type="ORF">TREES_T100002567</name>
</gene>
<dbReference type="AlphaFoldDB" id="L9L5J3"/>
<evidence type="ECO:0000256" key="1">
    <source>
        <dbReference type="SAM" id="MobiDB-lite"/>
    </source>
</evidence>
<feature type="region of interest" description="Disordered" evidence="1">
    <location>
        <begin position="285"/>
        <end position="307"/>
    </location>
</feature>
<dbReference type="EMBL" id="KB320497">
    <property type="protein sequence ID" value="ELW70435.1"/>
    <property type="molecule type" value="Genomic_DNA"/>
</dbReference>
<name>L9L5J3_TUPCH</name>
<evidence type="ECO:0000313" key="2">
    <source>
        <dbReference type="EMBL" id="ELW70435.1"/>
    </source>
</evidence>
<evidence type="ECO:0000313" key="3">
    <source>
        <dbReference type="Proteomes" id="UP000011518"/>
    </source>
</evidence>
<dbReference type="Proteomes" id="UP000011518">
    <property type="component" value="Unassembled WGS sequence"/>
</dbReference>
<feature type="region of interest" description="Disordered" evidence="1">
    <location>
        <begin position="89"/>
        <end position="110"/>
    </location>
</feature>
<reference evidence="3" key="1">
    <citation type="submission" date="2012-07" db="EMBL/GenBank/DDBJ databases">
        <title>Genome of the Chinese tree shrew, a rising model animal genetically related to primates.</title>
        <authorList>
            <person name="Zhang G."/>
            <person name="Fan Y."/>
            <person name="Yao Y."/>
            <person name="Huang Z."/>
        </authorList>
    </citation>
    <scope>NUCLEOTIDE SEQUENCE [LARGE SCALE GENOMIC DNA]</scope>
</reference>
<proteinExistence type="predicted"/>